<accession>A0AAJ0FIL5</accession>
<evidence type="ECO:0000313" key="1">
    <source>
        <dbReference type="EMBL" id="KAK1764503.1"/>
    </source>
</evidence>
<dbReference type="EMBL" id="MU839020">
    <property type="protein sequence ID" value="KAK1764503.1"/>
    <property type="molecule type" value="Genomic_DNA"/>
</dbReference>
<dbReference type="GeneID" id="85311918"/>
<gene>
    <name evidence="1" type="ORF">QBC33DRAFT_547428</name>
</gene>
<evidence type="ECO:0008006" key="3">
    <source>
        <dbReference type="Google" id="ProtNLM"/>
    </source>
</evidence>
<reference evidence="1" key="1">
    <citation type="submission" date="2023-06" db="EMBL/GenBank/DDBJ databases">
        <title>Genome-scale phylogeny and comparative genomics of the fungal order Sordariales.</title>
        <authorList>
            <consortium name="Lawrence Berkeley National Laboratory"/>
            <person name="Hensen N."/>
            <person name="Bonometti L."/>
            <person name="Westerberg I."/>
            <person name="Brannstrom I.O."/>
            <person name="Guillou S."/>
            <person name="Cros-Aarteil S."/>
            <person name="Calhoun S."/>
            <person name="Haridas S."/>
            <person name="Kuo A."/>
            <person name="Mondo S."/>
            <person name="Pangilinan J."/>
            <person name="Riley R."/>
            <person name="Labutti K."/>
            <person name="Andreopoulos B."/>
            <person name="Lipzen A."/>
            <person name="Chen C."/>
            <person name="Yanf M."/>
            <person name="Daum C."/>
            <person name="Ng V."/>
            <person name="Clum A."/>
            <person name="Steindorff A."/>
            <person name="Ohm R."/>
            <person name="Martin F."/>
            <person name="Silar P."/>
            <person name="Natvig D."/>
            <person name="Lalanne C."/>
            <person name="Gautier V."/>
            <person name="Ament-Velasquez S.L."/>
            <person name="Kruys A."/>
            <person name="Hutchinson M.I."/>
            <person name="Powell A.J."/>
            <person name="Barry K."/>
            <person name="Miller A.N."/>
            <person name="Grigoriev I.V."/>
            <person name="Debuchy R."/>
            <person name="Gladieux P."/>
            <person name="Thoren M.H."/>
            <person name="Johannesson H."/>
        </authorList>
    </citation>
    <scope>NUCLEOTIDE SEQUENCE</scope>
    <source>
        <strain evidence="1">8032-3</strain>
    </source>
</reference>
<name>A0AAJ0FIL5_9PEZI</name>
<dbReference type="RefSeq" id="XP_060280716.1">
    <property type="nucleotide sequence ID" value="XM_060428731.1"/>
</dbReference>
<dbReference type="AlphaFoldDB" id="A0AAJ0FIL5"/>
<comment type="caution">
    <text evidence="1">The sequence shown here is derived from an EMBL/GenBank/DDBJ whole genome shotgun (WGS) entry which is preliminary data.</text>
</comment>
<protein>
    <recommendedName>
        <fullName evidence="3">Aspartate/glutamate racemase family protein</fullName>
    </recommendedName>
</protein>
<evidence type="ECO:0000313" key="2">
    <source>
        <dbReference type="Proteomes" id="UP001244011"/>
    </source>
</evidence>
<dbReference type="Proteomes" id="UP001244011">
    <property type="component" value="Unassembled WGS sequence"/>
</dbReference>
<organism evidence="1 2">
    <name type="scientific">Phialemonium atrogriseum</name>
    <dbReference type="NCBI Taxonomy" id="1093897"/>
    <lineage>
        <taxon>Eukaryota</taxon>
        <taxon>Fungi</taxon>
        <taxon>Dikarya</taxon>
        <taxon>Ascomycota</taxon>
        <taxon>Pezizomycotina</taxon>
        <taxon>Sordariomycetes</taxon>
        <taxon>Sordariomycetidae</taxon>
        <taxon>Cephalothecales</taxon>
        <taxon>Cephalothecaceae</taxon>
        <taxon>Phialemonium</taxon>
    </lineage>
</organism>
<proteinExistence type="predicted"/>
<keyword evidence="2" id="KW-1185">Reference proteome</keyword>
<sequence length="262" mass="28698">MNARDATEGLPPLGFISVDVHFPRPPGDPFNPHSWPFPLIHERAEGSTESQIVTGGKYDDALIDRFVDAGMRLAERGCVGIITSCGFVVVAQDEISSRLPIPVSTSSLLQLPSLLSLLPPHKTIGILTYDSARLGPLHLQQLGIDTKRREIPIRGAPTEGHLRTMIQRGGAYVHADIEAELVEMATGLAGEYNGRDDDDGGDPRGRRPEIAALLLECTQMPPFAEAIQRATGLPVYDVYTMGMWFYSGLVSRTPQRWRLESS</sequence>